<evidence type="ECO:0000256" key="7">
    <source>
        <dbReference type="ARBA" id="ARBA00048472"/>
    </source>
</evidence>
<evidence type="ECO:0000256" key="6">
    <source>
        <dbReference type="ARBA" id="ARBA00030025"/>
    </source>
</evidence>
<evidence type="ECO:0000256" key="4">
    <source>
        <dbReference type="ARBA" id="ARBA00024346"/>
    </source>
</evidence>
<name>A0A1E8CNU8_9GAMM</name>
<keyword evidence="2" id="KW-0808">Transferase</keyword>
<evidence type="ECO:0000313" key="9">
    <source>
        <dbReference type="Proteomes" id="UP000175669"/>
    </source>
</evidence>
<dbReference type="Proteomes" id="UP000175669">
    <property type="component" value="Unassembled WGS sequence"/>
</dbReference>
<proteinExistence type="inferred from homology"/>
<comment type="catalytic activity">
    <reaction evidence="7">
        <text>dTDP-beta-L-rhamnose + L-arginyl-[protein] = N(omega)-(alpha-L-rhamnosyl)-L-arginyl-[protein] + dTDP + H(+)</text>
        <dbReference type="Rhea" id="RHEA:66692"/>
        <dbReference type="Rhea" id="RHEA-COMP:10532"/>
        <dbReference type="Rhea" id="RHEA-COMP:17096"/>
        <dbReference type="ChEBI" id="CHEBI:15378"/>
        <dbReference type="ChEBI" id="CHEBI:29965"/>
        <dbReference type="ChEBI" id="CHEBI:57510"/>
        <dbReference type="ChEBI" id="CHEBI:58369"/>
        <dbReference type="ChEBI" id="CHEBI:167445"/>
    </reaction>
    <physiologicalReaction direction="left-to-right" evidence="7">
        <dbReference type="Rhea" id="RHEA:66693"/>
    </physiologicalReaction>
</comment>
<evidence type="ECO:0000256" key="1">
    <source>
        <dbReference type="ARBA" id="ARBA00022676"/>
    </source>
</evidence>
<gene>
    <name evidence="8" type="ORF">PHACT_10670</name>
</gene>
<keyword evidence="1" id="KW-0328">Glycosyltransferase</keyword>
<evidence type="ECO:0000256" key="2">
    <source>
        <dbReference type="ARBA" id="ARBA00022679"/>
    </source>
</evidence>
<keyword evidence="9" id="KW-1185">Reference proteome</keyword>
<dbReference type="PIRSF" id="PIRSF015557">
    <property type="entry name" value="UCP015557"/>
    <property type="match status" value="1"/>
</dbReference>
<comment type="caution">
    <text evidence="8">The sequence shown here is derived from an EMBL/GenBank/DDBJ whole genome shotgun (WGS) entry which is preliminary data.</text>
</comment>
<dbReference type="GO" id="GO:0106361">
    <property type="term" value="F:protein-arginine rhamnosyltransferase activity"/>
    <property type="evidence" value="ECO:0007669"/>
    <property type="project" value="InterPro"/>
</dbReference>
<reference evidence="9" key="1">
    <citation type="submission" date="2016-07" db="EMBL/GenBank/DDBJ databases">
        <authorList>
            <person name="Florea S."/>
            <person name="Webb J.S."/>
            <person name="Jaromczyk J."/>
            <person name="Schardl C.L."/>
        </authorList>
    </citation>
    <scope>NUCLEOTIDE SEQUENCE [LARGE SCALE GENOMIC DNA]</scope>
    <source>
        <strain evidence="9">KCTC 42131</strain>
    </source>
</reference>
<dbReference type="EMBL" id="MASR01000001">
    <property type="protein sequence ID" value="OFE14094.1"/>
    <property type="molecule type" value="Genomic_DNA"/>
</dbReference>
<organism evidence="8 9">
    <name type="scientific">Pseudohongiella acticola</name>
    <dbReference type="NCBI Taxonomy" id="1524254"/>
    <lineage>
        <taxon>Bacteria</taxon>
        <taxon>Pseudomonadati</taxon>
        <taxon>Pseudomonadota</taxon>
        <taxon>Gammaproteobacteria</taxon>
        <taxon>Pseudomonadales</taxon>
        <taxon>Pseudohongiellaceae</taxon>
        <taxon>Pseudohongiella</taxon>
    </lineage>
</organism>
<dbReference type="InterPro" id="IPR016633">
    <property type="entry name" value="EarP"/>
</dbReference>
<comment type="function">
    <text evidence="3">Protein-arginine rhamnosyltransferase that catalyzes the transfer of a single rhamnose to elongation factor P (EF-P) on 'Lys-32', a modification required for EF-P-dependent rescue of polyproline stalled ribosomes.</text>
</comment>
<sequence>MSSLPPAPQRWLIFCAIVDNFGDIGVCWRLARQLVRDYQQSVTLMVDDWQTALSFVGRMDACLLSQLDEQGVRIVHWCDQADGHADVSPATIVVEAFGCALPDAVIARMAALTQASDNDDAETGRASARPCWINLEYLSAEPWIESYHCQTSLQTMQSGAGNDRSLATVVLHKAFFFPGFTAASGGLLRERDLLAKHDQWQTTLAQTRSELLAWLDVDSRAPVRVRRDDAIWLSLFAYARQPGSPQSGNLALTSLFAALAEDPVPVLCLVPVGNVLVDVADALGQPVIPDVGEVLEKGSLSVLVIPFLPLDDYDRLLSACDLNIVRGEDSFVRAQWAARPLVWHAYPQQQNTHLDKLDAFLARYGDTDVPENSEDSLMQFNRFWNLDADCKKVWHDLRPQLPDLTLRARNWQQKLAELPDLASSLMQFYRNRP</sequence>
<dbReference type="STRING" id="1524254.PHACT_10670"/>
<protein>
    <recommendedName>
        <fullName evidence="5">Protein-arginine rhamnosyltransferase</fullName>
    </recommendedName>
    <alternativeName>
        <fullName evidence="6">EF-P arginine rhamnosyltransferase</fullName>
    </alternativeName>
</protein>
<dbReference type="NCBIfam" id="TIGR03837">
    <property type="entry name" value="efp_Arg_rhamno"/>
    <property type="match status" value="1"/>
</dbReference>
<dbReference type="AlphaFoldDB" id="A0A1E8CNU8"/>
<evidence type="ECO:0000313" key="8">
    <source>
        <dbReference type="EMBL" id="OFE14094.1"/>
    </source>
</evidence>
<dbReference type="Pfam" id="PF10093">
    <property type="entry name" value="EarP"/>
    <property type="match status" value="1"/>
</dbReference>
<comment type="similarity">
    <text evidence="4">Belongs to the glycosyltransferase 104 family.</text>
</comment>
<accession>A0A1E8CNU8</accession>
<evidence type="ECO:0000256" key="3">
    <source>
        <dbReference type="ARBA" id="ARBA00024303"/>
    </source>
</evidence>
<evidence type="ECO:0000256" key="5">
    <source>
        <dbReference type="ARBA" id="ARBA00024416"/>
    </source>
</evidence>